<dbReference type="Pfam" id="PF01103">
    <property type="entry name" value="Omp85"/>
    <property type="match status" value="1"/>
</dbReference>
<proteinExistence type="predicted"/>
<dbReference type="AlphaFoldDB" id="A0A0D0KM24"/>
<dbReference type="Gene3D" id="3.10.20.310">
    <property type="entry name" value="membrane protein fhac"/>
    <property type="match status" value="1"/>
</dbReference>
<dbReference type="OrthoDB" id="9769707at2"/>
<keyword evidence="2" id="KW-1134">Transmembrane beta strand</keyword>
<dbReference type="Proteomes" id="UP000035017">
    <property type="component" value="Unassembled WGS sequence"/>
</dbReference>
<feature type="domain" description="POTRA" evidence="5">
    <location>
        <begin position="240"/>
        <end position="314"/>
    </location>
</feature>
<evidence type="ECO:0000313" key="7">
    <source>
        <dbReference type="Proteomes" id="UP000035017"/>
    </source>
</evidence>
<evidence type="ECO:0000256" key="1">
    <source>
        <dbReference type="ARBA" id="ARBA00004370"/>
    </source>
</evidence>
<dbReference type="InterPro" id="IPR039910">
    <property type="entry name" value="D15-like"/>
</dbReference>
<dbReference type="PANTHER" id="PTHR12815">
    <property type="entry name" value="SORTING AND ASSEMBLY MACHINERY SAMM50 PROTEIN FAMILY MEMBER"/>
    <property type="match status" value="1"/>
</dbReference>
<accession>A0A0D0KM24</accession>
<keyword evidence="3 4" id="KW-0472">Membrane</keyword>
<dbReference type="InterPro" id="IPR000184">
    <property type="entry name" value="Bac_surfAg_D15"/>
</dbReference>
<protein>
    <submittedName>
        <fullName evidence="6">Membrane protein</fullName>
    </submittedName>
</protein>
<dbReference type="Pfam" id="PF07244">
    <property type="entry name" value="POTRA"/>
    <property type="match status" value="1"/>
</dbReference>
<evidence type="ECO:0000256" key="3">
    <source>
        <dbReference type="ARBA" id="ARBA00023136"/>
    </source>
</evidence>
<evidence type="ECO:0000256" key="4">
    <source>
        <dbReference type="SAM" id="Phobius"/>
    </source>
</evidence>
<feature type="transmembrane region" description="Helical" evidence="4">
    <location>
        <begin position="12"/>
        <end position="33"/>
    </location>
</feature>
<dbReference type="PROSITE" id="PS51779">
    <property type="entry name" value="POTRA"/>
    <property type="match status" value="1"/>
</dbReference>
<dbReference type="EMBL" id="JXQV01000051">
    <property type="protein sequence ID" value="KIP98005.1"/>
    <property type="molecule type" value="Genomic_DNA"/>
</dbReference>
<evidence type="ECO:0000259" key="5">
    <source>
        <dbReference type="PROSITE" id="PS51779"/>
    </source>
</evidence>
<comment type="subcellular location">
    <subcellularLocation>
        <location evidence="1">Membrane</location>
    </subcellularLocation>
</comment>
<dbReference type="InterPro" id="IPR010827">
    <property type="entry name" value="BamA/TamA_POTRA"/>
</dbReference>
<keyword evidence="4" id="KW-1133">Transmembrane helix</keyword>
<evidence type="ECO:0000256" key="2">
    <source>
        <dbReference type="ARBA" id="ARBA00022452"/>
    </source>
</evidence>
<evidence type="ECO:0000313" key="6">
    <source>
        <dbReference type="EMBL" id="KIP98005.1"/>
    </source>
</evidence>
<sequence>MPKRRTDPKMSIAFWKAGTAMAVAASIVMYPGFARNAYAFKIFGITLFGSDEEEQQVLDPVTFAVTLNAPGADTKLEQSLNNSSLLAAEPEKPASGDLGLLIRARDDRERLVAALYENARYGGTVKITVAGQDIDSIPPNPTFNRSAPVPVVIDVTPGPVFTLGNVRLEGDVAGRDLEQYGLVTGGDAGSLAIIKAGNKLVEDLKAEGRPLAALTTRQAVANHANNSVDLTMAAEGGPVAPLGDVSIKGPRTVDADFIRRYSRLNGGEAYSPEKLRKAADRLRKLSVFSSVSIKEASALAPNGSIPLTIEVSEGKHRYLGVGAQYSTTEGIGLQGYWGHRNLFGRAESLRIEGAVSRLGEASNAKDMDYSAGIIFTKPGVLTPETTFTASLKAKTEHPDSYDARSVTGYAGFSYEFNDYDTAAAGFEVEWTDTDDAFGNNQYLTTSVPLEFVRDMRDDKLNPTEGFRAAVSAKPSFEALNGTIFSTFEGSTTGYKGLGSDDQVVLAGKIAGGVLIGASSLEDVPATRRFYAGGGGSVRGYSYQEISPYNDAGEATGGRSYIVSSVEARIKVTETIGLVPFVDAGVVSSDFAPDFSDFRAGAGLGLRYATPFGPLRLDVAMPLKKYEGGSSFGIYAGIGQSF</sequence>
<dbReference type="InterPro" id="IPR034746">
    <property type="entry name" value="POTRA"/>
</dbReference>
<dbReference type="PANTHER" id="PTHR12815:SF42">
    <property type="entry name" value="BACTERIAL SURFACE ANTIGEN (D15) DOMAIN-CONTAINING PROTEIN"/>
    <property type="match status" value="1"/>
</dbReference>
<keyword evidence="4" id="KW-0812">Transmembrane</keyword>
<gene>
    <name evidence="6" type="ORF">RU07_23390</name>
</gene>
<name>A0A0D0KM24_AGRTU</name>
<organism evidence="6 7">
    <name type="scientific">Agrobacterium tumefaciens</name>
    <dbReference type="NCBI Taxonomy" id="358"/>
    <lineage>
        <taxon>Bacteria</taxon>
        <taxon>Pseudomonadati</taxon>
        <taxon>Pseudomonadota</taxon>
        <taxon>Alphaproteobacteria</taxon>
        <taxon>Hyphomicrobiales</taxon>
        <taxon>Rhizobiaceae</taxon>
        <taxon>Rhizobium/Agrobacterium group</taxon>
        <taxon>Agrobacterium</taxon>
        <taxon>Agrobacterium tumefaciens complex</taxon>
    </lineage>
</organism>
<dbReference type="GO" id="GO:0019867">
    <property type="term" value="C:outer membrane"/>
    <property type="evidence" value="ECO:0007669"/>
    <property type="project" value="InterPro"/>
</dbReference>
<comment type="caution">
    <text evidence="6">The sequence shown here is derived from an EMBL/GenBank/DDBJ whole genome shotgun (WGS) entry which is preliminary data.</text>
</comment>
<dbReference type="Gene3D" id="2.40.160.50">
    <property type="entry name" value="membrane protein fhac: a member of the omp85/tpsb transporter family"/>
    <property type="match status" value="1"/>
</dbReference>
<reference evidence="6 7" key="1">
    <citation type="submission" date="2014-12" db="EMBL/GenBank/DDBJ databases">
        <title>16Stimator: statistical estimation of ribosomal gene copy numbers from draft genome assemblies.</title>
        <authorList>
            <person name="Perisin M.A."/>
            <person name="Vetter M."/>
            <person name="Gilbert J.A."/>
            <person name="Bergelson J."/>
        </authorList>
    </citation>
    <scope>NUCLEOTIDE SEQUENCE [LARGE SCALE GENOMIC DNA]</scope>
    <source>
        <strain evidence="6 7">MEJ076</strain>
    </source>
</reference>